<dbReference type="GO" id="GO:0003994">
    <property type="term" value="F:aconitate hydratase activity"/>
    <property type="evidence" value="ECO:0007669"/>
    <property type="project" value="UniProtKB-EC"/>
</dbReference>
<evidence type="ECO:0000256" key="1">
    <source>
        <dbReference type="ARBA" id="ARBA00000118"/>
    </source>
</evidence>
<evidence type="ECO:0000313" key="14">
    <source>
        <dbReference type="Proteomes" id="UP000199664"/>
    </source>
</evidence>
<comment type="similarity">
    <text evidence="4 10">Belongs to the aconitase/IPM isomerase family.</text>
</comment>
<keyword evidence="5" id="KW-0479">Metal-binding</keyword>
<feature type="domain" description="Aconitase/3-isopropylmalate dehydratase large subunit alpha/beta/alpha" evidence="11">
    <location>
        <begin position="87"/>
        <end position="573"/>
    </location>
</feature>
<evidence type="ECO:0000256" key="7">
    <source>
        <dbReference type="ARBA" id="ARBA00023014"/>
    </source>
</evidence>
<dbReference type="InterPro" id="IPR000573">
    <property type="entry name" value="AconitaseA/IPMdHydase_ssu_swvl"/>
</dbReference>
<keyword evidence="10" id="KW-0004">4Fe-4S</keyword>
<dbReference type="PANTHER" id="PTHR11670">
    <property type="entry name" value="ACONITASE/IRON-RESPONSIVE ELEMENT FAMILY MEMBER"/>
    <property type="match status" value="1"/>
</dbReference>
<dbReference type="EMBL" id="FOAN01000005">
    <property type="protein sequence ID" value="SEL79430.1"/>
    <property type="molecule type" value="Genomic_DNA"/>
</dbReference>
<comment type="function">
    <text evidence="10">Catalyzes the isomerization of citrate to isocitrate via cis-aconitate.</text>
</comment>
<dbReference type="Pfam" id="PF00694">
    <property type="entry name" value="Aconitase_C"/>
    <property type="match status" value="1"/>
</dbReference>
<organism evidence="13 14">
    <name type="scientific">Bosea lupini</name>
    <dbReference type="NCBI Taxonomy" id="1036779"/>
    <lineage>
        <taxon>Bacteria</taxon>
        <taxon>Pseudomonadati</taxon>
        <taxon>Pseudomonadota</taxon>
        <taxon>Alphaproteobacteria</taxon>
        <taxon>Hyphomicrobiales</taxon>
        <taxon>Boseaceae</taxon>
        <taxon>Bosea</taxon>
    </lineage>
</organism>
<comment type="cofactor">
    <cofactor evidence="2">
        <name>[4Fe-4S] cluster</name>
        <dbReference type="ChEBI" id="CHEBI:49883"/>
    </cofactor>
</comment>
<dbReference type="Pfam" id="PF00330">
    <property type="entry name" value="Aconitase"/>
    <property type="match status" value="1"/>
</dbReference>
<gene>
    <name evidence="13" type="ORF">SAMN04515666_105341</name>
</gene>
<dbReference type="GO" id="GO:0051539">
    <property type="term" value="F:4 iron, 4 sulfur cluster binding"/>
    <property type="evidence" value="ECO:0007669"/>
    <property type="project" value="UniProtKB-KW"/>
</dbReference>
<evidence type="ECO:0000256" key="4">
    <source>
        <dbReference type="ARBA" id="ARBA00007185"/>
    </source>
</evidence>
<evidence type="ECO:0000313" key="13">
    <source>
        <dbReference type="EMBL" id="SEL79430.1"/>
    </source>
</evidence>
<dbReference type="Gene3D" id="6.10.190.10">
    <property type="match status" value="1"/>
</dbReference>
<keyword evidence="7 10" id="KW-0411">Iron-sulfur</keyword>
<dbReference type="PRINTS" id="PR00415">
    <property type="entry name" value="ACONITASE"/>
</dbReference>
<dbReference type="SUPFAM" id="SSF53732">
    <property type="entry name" value="Aconitase iron-sulfur domain"/>
    <property type="match status" value="1"/>
</dbReference>
<dbReference type="InterPro" id="IPR044137">
    <property type="entry name" value="AcnA_IRP_Swivel"/>
</dbReference>
<feature type="domain" description="Aconitase A/isopropylmalate dehydratase small subunit swivel" evidence="12">
    <location>
        <begin position="704"/>
        <end position="831"/>
    </location>
</feature>
<dbReference type="Gene3D" id="3.20.19.10">
    <property type="entry name" value="Aconitase, domain 4"/>
    <property type="match status" value="1"/>
</dbReference>
<dbReference type="Gene3D" id="3.30.499.10">
    <property type="entry name" value="Aconitase, domain 3"/>
    <property type="match status" value="2"/>
</dbReference>
<evidence type="ECO:0000256" key="8">
    <source>
        <dbReference type="ARBA" id="ARBA00023239"/>
    </source>
</evidence>
<dbReference type="CDD" id="cd01580">
    <property type="entry name" value="AcnA_IRP_Swivel"/>
    <property type="match status" value="1"/>
</dbReference>
<dbReference type="Proteomes" id="UP000199664">
    <property type="component" value="Unassembled WGS sequence"/>
</dbReference>
<dbReference type="NCBIfam" id="NF009520">
    <property type="entry name" value="PRK12881.1"/>
    <property type="match status" value="1"/>
</dbReference>
<proteinExistence type="inferred from homology"/>
<evidence type="ECO:0000259" key="11">
    <source>
        <dbReference type="Pfam" id="PF00330"/>
    </source>
</evidence>
<dbReference type="SUPFAM" id="SSF52016">
    <property type="entry name" value="LeuD/IlvD-like"/>
    <property type="match status" value="1"/>
</dbReference>
<dbReference type="InterPro" id="IPR015928">
    <property type="entry name" value="Aconitase/3IPM_dehydase_swvl"/>
</dbReference>
<evidence type="ECO:0000259" key="12">
    <source>
        <dbReference type="Pfam" id="PF00694"/>
    </source>
</evidence>
<evidence type="ECO:0000256" key="5">
    <source>
        <dbReference type="ARBA" id="ARBA00022723"/>
    </source>
</evidence>
<evidence type="ECO:0000256" key="9">
    <source>
        <dbReference type="ARBA" id="ARBA00023501"/>
    </source>
</evidence>
<dbReference type="AlphaFoldDB" id="A0A1H7T3G5"/>
<dbReference type="InterPro" id="IPR015931">
    <property type="entry name" value="Acnase/IPM_dHydase_lsu_aba_1/3"/>
</dbReference>
<dbReference type="STRING" id="1036779.SAMN04515666_105341"/>
<keyword evidence="6 10" id="KW-0408">Iron</keyword>
<evidence type="ECO:0000256" key="10">
    <source>
        <dbReference type="RuleBase" id="RU361275"/>
    </source>
</evidence>
<comment type="pathway">
    <text evidence="3">Organic acid metabolism; propanoate degradation.</text>
</comment>
<dbReference type="NCBIfam" id="TIGR01341">
    <property type="entry name" value="aconitase_1"/>
    <property type="match status" value="1"/>
</dbReference>
<sequence>MAGESDANGKMADFMTSDDSLKIDAAAGAYVSVAHAAEHAGVGLATLPYACRVFVENLERGRLCDANIGADAVAAMLHWRDNHGVGVPLTIGRVILPDSSGLPVLLDLASLRDAVAEAGCDPASVEPRIPVDVIVDHSLQVDVSATPDAMARNMAREFERNGERYSFLKWAQQAFRSVRVYPPGTGIIHQVNLEHIAPVVTRVATSLGEIACPDFVIGGDSHTPMINGIGVLGWGVGGIEAQAAMLGQPYVFPVPEFVGVRLVGALSAGATTTDLVLTVTERLRRERVVATVIEYFGPGAATLSVPSRATLANMAPEYGATAGFFPIDAQTIAYLARTRSPEQAAFVEAYARANAMFREPGLPDPDYSRVVQIDLAKVGRSVAGPRRPQDRLDLSAVATDFSGRLPQPLAEGGFAADPAAAVPISTPAGSAELRHGALAIAAITACTNTSNPSVMIAAGLLARNAIAAGLSVPDWVKTSLAPGSRVVTRYLDELSLLAPLERLGFGVVGYGCTTCGGKSGPLLPAMAQAIDAGGLVAAAALSGNRNFEGRIHRQVRANYIMSPPLVVAFALAGRIDIDLENEPLNGADARNPVRLADLWPDETEIATLAARAGDARLFREVYGDLPSSLLWDELAAPSGLRFGWNPQSSYLVEPPFLELARERAREGVPERLTGVRVLGAYGDSLTTDHISPSGEIPVDSPAGRYLIGLGIEPKAFNTYVGRRCNHEVMARATFANLRIKNQMVPGREGGWTKLQPEGEVVSIHEAATAYGERGVPLIVLGGKDYGMGSSRDWAAKGSALLGVRAVIAESYERIHRSNLIGMGVVPLRFADGEGWRQLGLDGSESFDIEGIVAAIDGTAPAMVTATGAAGSIRFSVTADVSTRSERACLRAGGIMAEVLAFFTRPAAPALVTTEHP</sequence>
<dbReference type="EC" id="4.2.1.3" evidence="10"/>
<dbReference type="GO" id="GO:0047456">
    <property type="term" value="F:2-methylisocitrate dehydratase activity"/>
    <property type="evidence" value="ECO:0007669"/>
    <property type="project" value="UniProtKB-EC"/>
</dbReference>
<dbReference type="NCBIfam" id="NF006757">
    <property type="entry name" value="PRK09277.1"/>
    <property type="match status" value="1"/>
</dbReference>
<keyword evidence="14" id="KW-1185">Reference proteome</keyword>
<dbReference type="GO" id="GO:0046872">
    <property type="term" value="F:metal ion binding"/>
    <property type="evidence" value="ECO:0007669"/>
    <property type="project" value="UniProtKB-KW"/>
</dbReference>
<evidence type="ECO:0000256" key="2">
    <source>
        <dbReference type="ARBA" id="ARBA00001966"/>
    </source>
</evidence>
<dbReference type="FunFam" id="3.20.19.10:FF:000001">
    <property type="entry name" value="Aconitate hydratase"/>
    <property type="match status" value="1"/>
</dbReference>
<dbReference type="InterPro" id="IPR036008">
    <property type="entry name" value="Aconitase_4Fe-4S_dom"/>
</dbReference>
<keyword evidence="8 10" id="KW-0456">Lyase</keyword>
<comment type="catalytic activity">
    <reaction evidence="1">
        <text>(2S,3R)-3-hydroxybutane-1,2,3-tricarboxylate = 2-methyl-cis-aconitate + H2O</text>
        <dbReference type="Rhea" id="RHEA:17941"/>
        <dbReference type="ChEBI" id="CHEBI:15377"/>
        <dbReference type="ChEBI" id="CHEBI:57429"/>
        <dbReference type="ChEBI" id="CHEBI:57872"/>
        <dbReference type="EC" id="4.2.1.99"/>
    </reaction>
</comment>
<name>A0A1H7T3G5_9HYPH</name>
<dbReference type="InterPro" id="IPR001030">
    <property type="entry name" value="Acoase/IPM_deHydtase_lsu_aba"/>
</dbReference>
<comment type="catalytic activity">
    <reaction evidence="9 10">
        <text>citrate = D-threo-isocitrate</text>
        <dbReference type="Rhea" id="RHEA:10336"/>
        <dbReference type="ChEBI" id="CHEBI:15562"/>
        <dbReference type="ChEBI" id="CHEBI:16947"/>
        <dbReference type="EC" id="4.2.1.3"/>
    </reaction>
</comment>
<reference evidence="14" key="1">
    <citation type="submission" date="2016-10" db="EMBL/GenBank/DDBJ databases">
        <authorList>
            <person name="Varghese N."/>
            <person name="Submissions S."/>
        </authorList>
    </citation>
    <scope>NUCLEOTIDE SEQUENCE [LARGE SCALE GENOMIC DNA]</scope>
    <source>
        <strain evidence="14">LMG 26383,CCUG 61248,R- 45681</strain>
    </source>
</reference>
<evidence type="ECO:0000256" key="6">
    <source>
        <dbReference type="ARBA" id="ARBA00023004"/>
    </source>
</evidence>
<accession>A0A1H7T3G5</accession>
<evidence type="ECO:0000256" key="3">
    <source>
        <dbReference type="ARBA" id="ARBA00005026"/>
    </source>
</evidence>
<dbReference type="InterPro" id="IPR006249">
    <property type="entry name" value="Aconitase/IRP2"/>
</dbReference>
<protein>
    <recommendedName>
        <fullName evidence="10">Aconitate hydratase</fullName>
        <shortName evidence="10">Aconitase</shortName>
        <ecNumber evidence="10">4.2.1.3</ecNumber>
    </recommendedName>
</protein>